<evidence type="ECO:0000256" key="4">
    <source>
        <dbReference type="ARBA" id="ARBA00022475"/>
    </source>
</evidence>
<evidence type="ECO:0000256" key="5">
    <source>
        <dbReference type="ARBA" id="ARBA00022519"/>
    </source>
</evidence>
<dbReference type="GO" id="GO:0030288">
    <property type="term" value="C:outer membrane-bounded periplasmic space"/>
    <property type="evidence" value="ECO:0007669"/>
    <property type="project" value="InterPro"/>
</dbReference>
<evidence type="ECO:0000256" key="10">
    <source>
        <dbReference type="RuleBase" id="RU362123"/>
    </source>
</evidence>
<dbReference type="Proteomes" id="UP001462961">
    <property type="component" value="Unassembled WGS sequence"/>
</dbReference>
<accession>A0A9Q6SA84</accession>
<keyword evidence="3 10" id="KW-0813">Transport</keyword>
<proteinExistence type="inferred from homology"/>
<feature type="region of interest" description="Disordered" evidence="11">
    <location>
        <begin position="104"/>
        <end position="159"/>
    </location>
</feature>
<dbReference type="EMBL" id="JAYLVJ010000036">
    <property type="protein sequence ID" value="MEO1757292.1"/>
    <property type="molecule type" value="Genomic_DNA"/>
</dbReference>
<evidence type="ECO:0000256" key="9">
    <source>
        <dbReference type="ARBA" id="ARBA00023136"/>
    </source>
</evidence>
<keyword evidence="9 10" id="KW-0472">Membrane</keyword>
<feature type="compositionally biased region" description="Polar residues" evidence="11">
    <location>
        <begin position="1"/>
        <end position="12"/>
    </location>
</feature>
<feature type="compositionally biased region" description="Low complexity" evidence="11">
    <location>
        <begin position="131"/>
        <end position="154"/>
    </location>
</feature>
<dbReference type="InterPro" id="IPR037682">
    <property type="entry name" value="TonB_C"/>
</dbReference>
<evidence type="ECO:0000313" key="16">
    <source>
        <dbReference type="Proteomes" id="UP001462961"/>
    </source>
</evidence>
<feature type="domain" description="TonB C-terminal" evidence="12">
    <location>
        <begin position="167"/>
        <end position="258"/>
    </location>
</feature>
<evidence type="ECO:0000313" key="15">
    <source>
        <dbReference type="Proteomes" id="UP000509548"/>
    </source>
</evidence>
<keyword evidence="10" id="KW-0735">Signal-anchor</keyword>
<dbReference type="Pfam" id="PF03544">
    <property type="entry name" value="TonB_C"/>
    <property type="match status" value="1"/>
</dbReference>
<evidence type="ECO:0000256" key="1">
    <source>
        <dbReference type="ARBA" id="ARBA00004383"/>
    </source>
</evidence>
<dbReference type="PANTHER" id="PTHR33446:SF2">
    <property type="entry name" value="PROTEIN TONB"/>
    <property type="match status" value="1"/>
</dbReference>
<comment type="function">
    <text evidence="10">Interacts with outer membrane receptor proteins that carry out high-affinity binding and energy dependent uptake into the periplasmic space of specific substrates. It could act to transduce energy from the cytoplasmic membrane to specific energy-requiring processes in the outer membrane, resulting in the release into the periplasm of ligands bound by these outer membrane proteins.</text>
</comment>
<protein>
    <recommendedName>
        <fullName evidence="10">Protein TonB</fullName>
    </recommendedName>
</protein>
<dbReference type="AlphaFoldDB" id="A0A9Q6SA84"/>
<dbReference type="GO" id="GO:0015031">
    <property type="term" value="P:protein transport"/>
    <property type="evidence" value="ECO:0007669"/>
    <property type="project" value="UniProtKB-UniRule"/>
</dbReference>
<reference evidence="14" key="2">
    <citation type="submission" date="2016-06" db="EMBL/GenBank/DDBJ databases">
        <authorList>
            <person name="Huang P."/>
            <person name="Jiang X."/>
            <person name="Liu X."/>
        </authorList>
    </citation>
    <scope>NUCLEOTIDE SEQUENCE</scope>
    <source>
        <strain evidence="14">852011</strain>
        <plasmid evidence="14">unnamed</plasmid>
    </source>
</reference>
<reference evidence="14 15" key="1">
    <citation type="journal article" date="2014" name="Genome Announc.">
        <title>Draft Genome Sequence of the Haloacid-Degrading Burkholderia caribensis Strain MBA4.</title>
        <authorList>
            <person name="Pan Y."/>
            <person name="Kong K.F."/>
            <person name="Tsang J.S."/>
        </authorList>
    </citation>
    <scope>NUCLEOTIDE SEQUENCE [LARGE SCALE GENOMIC DNA]</scope>
    <source>
        <strain evidence="14 15">852011</strain>
    </source>
</reference>
<gene>
    <name evidence="14" type="ORF">A9O66_34645</name>
    <name evidence="13" type="ORF">VOI32_25565</name>
</gene>
<dbReference type="GO" id="GO:0031992">
    <property type="term" value="F:energy transducer activity"/>
    <property type="evidence" value="ECO:0007669"/>
    <property type="project" value="InterPro"/>
</dbReference>
<evidence type="ECO:0000256" key="7">
    <source>
        <dbReference type="ARBA" id="ARBA00022927"/>
    </source>
</evidence>
<sequence length="258" mass="27148">MTTESINLQSWPNDKDSTREPRANVRSRKIRSSLVTAAVVVAHGIGLYFAIHHTSVILTSEGKPAGTVQVTLVAAPTPQPVKPPEQKPQPKPVVKPVVVKPKKASVLSSTAPSPRTVDAAPRNMPKVEKNAPPVQQQAEPATPAAPVAPTVTAPGPNLLDKPKEINEGELKQLGCQIPAPEYPSKAKRLQQEGTVVIKLTIGTDGQVTAARVARSSGFDSLDAAALASIRAGRCRPYTTAGVAQAVQATQPVAFNLND</sequence>
<dbReference type="GO" id="GO:0015891">
    <property type="term" value="P:siderophore transport"/>
    <property type="evidence" value="ECO:0007669"/>
    <property type="project" value="InterPro"/>
</dbReference>
<evidence type="ECO:0000256" key="8">
    <source>
        <dbReference type="ARBA" id="ARBA00022989"/>
    </source>
</evidence>
<evidence type="ECO:0000313" key="13">
    <source>
        <dbReference type="EMBL" id="MEO1757292.1"/>
    </source>
</evidence>
<dbReference type="Proteomes" id="UP000509548">
    <property type="component" value="Plasmid unnamed"/>
</dbReference>
<dbReference type="EMBL" id="CP015960">
    <property type="protein sequence ID" value="QLB67554.1"/>
    <property type="molecule type" value="Genomic_DNA"/>
</dbReference>
<comment type="subcellular location">
    <subcellularLocation>
        <location evidence="1 10">Cell inner membrane</location>
        <topology evidence="1 10">Single-pass membrane protein</topology>
        <orientation evidence="1 10">Periplasmic side</orientation>
    </subcellularLocation>
</comment>
<organism evidence="14 15">
    <name type="scientific">Paraburkholderia caribensis</name>
    <dbReference type="NCBI Taxonomy" id="75105"/>
    <lineage>
        <taxon>Bacteria</taxon>
        <taxon>Pseudomonadati</taxon>
        <taxon>Pseudomonadota</taxon>
        <taxon>Betaproteobacteria</taxon>
        <taxon>Burkholderiales</taxon>
        <taxon>Burkholderiaceae</taxon>
        <taxon>Paraburkholderia</taxon>
    </lineage>
</organism>
<keyword evidence="16" id="KW-1185">Reference proteome</keyword>
<feature type="region of interest" description="Disordered" evidence="11">
    <location>
        <begin position="1"/>
        <end position="24"/>
    </location>
</feature>
<evidence type="ECO:0000256" key="2">
    <source>
        <dbReference type="ARBA" id="ARBA00006555"/>
    </source>
</evidence>
<dbReference type="PRINTS" id="PR01374">
    <property type="entry name" value="TONBPROTEIN"/>
</dbReference>
<dbReference type="InterPro" id="IPR006260">
    <property type="entry name" value="TonB/TolA_C"/>
</dbReference>
<dbReference type="RefSeq" id="WP_107202514.1">
    <property type="nucleotide sequence ID" value="NZ_CP015960.1"/>
</dbReference>
<evidence type="ECO:0000256" key="6">
    <source>
        <dbReference type="ARBA" id="ARBA00022692"/>
    </source>
</evidence>
<dbReference type="PANTHER" id="PTHR33446">
    <property type="entry name" value="PROTEIN TONB-RELATED"/>
    <property type="match status" value="1"/>
</dbReference>
<evidence type="ECO:0000259" key="12">
    <source>
        <dbReference type="PROSITE" id="PS52015"/>
    </source>
</evidence>
<evidence type="ECO:0000313" key="14">
    <source>
        <dbReference type="EMBL" id="QLB67554.1"/>
    </source>
</evidence>
<dbReference type="GO" id="GO:0055085">
    <property type="term" value="P:transmembrane transport"/>
    <property type="evidence" value="ECO:0007669"/>
    <property type="project" value="InterPro"/>
</dbReference>
<keyword evidence="4 10" id="KW-1003">Cell membrane</keyword>
<dbReference type="NCBIfam" id="TIGR01352">
    <property type="entry name" value="tonB_Cterm"/>
    <property type="match status" value="1"/>
</dbReference>
<keyword evidence="6 10" id="KW-0812">Transmembrane</keyword>
<geneLocation type="plasmid" evidence="14">
    <name>unnamed</name>
</geneLocation>
<name>A0A9Q6SA84_9BURK</name>
<feature type="transmembrane region" description="Helical" evidence="10">
    <location>
        <begin position="32"/>
        <end position="51"/>
    </location>
</feature>
<evidence type="ECO:0000256" key="11">
    <source>
        <dbReference type="SAM" id="MobiDB-lite"/>
    </source>
</evidence>
<dbReference type="PROSITE" id="PS52015">
    <property type="entry name" value="TONB_CTD"/>
    <property type="match status" value="1"/>
</dbReference>
<keyword evidence="8 10" id="KW-1133">Transmembrane helix</keyword>
<dbReference type="GO" id="GO:0098797">
    <property type="term" value="C:plasma membrane protein complex"/>
    <property type="evidence" value="ECO:0007669"/>
    <property type="project" value="TreeGrafter"/>
</dbReference>
<keyword evidence="14" id="KW-0614">Plasmid</keyword>
<keyword evidence="5 10" id="KW-0997">Cell inner membrane</keyword>
<evidence type="ECO:0000256" key="3">
    <source>
        <dbReference type="ARBA" id="ARBA00022448"/>
    </source>
</evidence>
<dbReference type="InterPro" id="IPR051045">
    <property type="entry name" value="TonB-dependent_transducer"/>
</dbReference>
<comment type="similarity">
    <text evidence="2 10">Belongs to the TonB family.</text>
</comment>
<dbReference type="SUPFAM" id="SSF74653">
    <property type="entry name" value="TolA/TonB C-terminal domain"/>
    <property type="match status" value="1"/>
</dbReference>
<dbReference type="Gene3D" id="3.30.1150.10">
    <property type="match status" value="1"/>
</dbReference>
<geneLocation type="plasmid" evidence="15"/>
<keyword evidence="7 10" id="KW-0653">Protein transport</keyword>
<feature type="compositionally biased region" description="Basic and acidic residues" evidence="11">
    <location>
        <begin position="13"/>
        <end position="23"/>
    </location>
</feature>
<dbReference type="InterPro" id="IPR003538">
    <property type="entry name" value="TonB"/>
</dbReference>
<reference evidence="13 16" key="3">
    <citation type="submission" date="2024-01" db="EMBL/GenBank/DDBJ databases">
        <title>The diversity of rhizobia nodulating Mimosa spp. in eleven states of Brazil covering several biomes is determined by host plant, location, and edaphic factors.</title>
        <authorList>
            <person name="Rouws L."/>
            <person name="Barauna A."/>
            <person name="Beukes C."/>
            <person name="De Faria S.M."/>
            <person name="Gross E."/>
            <person name="Dos Reis Junior F.B."/>
            <person name="Simon M."/>
            <person name="Maluk M."/>
            <person name="Odee D.W."/>
            <person name="Kenicer G."/>
            <person name="Young J.P.W."/>
            <person name="Reis V.M."/>
            <person name="Zilli J."/>
            <person name="James E.K."/>
        </authorList>
    </citation>
    <scope>NUCLEOTIDE SEQUENCE [LARGE SCALE GENOMIC DNA]</scope>
    <source>
        <strain evidence="13 16">JHI1651</strain>
    </source>
</reference>